<comment type="caution">
    <text evidence="1">The sequence shown here is derived from an EMBL/GenBank/DDBJ whole genome shotgun (WGS) entry which is preliminary data.</text>
</comment>
<organism evidence="1 2">
    <name type="scientific">Pedobacter africanus</name>
    <dbReference type="NCBI Taxonomy" id="151894"/>
    <lineage>
        <taxon>Bacteria</taxon>
        <taxon>Pseudomonadati</taxon>
        <taxon>Bacteroidota</taxon>
        <taxon>Sphingobacteriia</taxon>
        <taxon>Sphingobacteriales</taxon>
        <taxon>Sphingobacteriaceae</taxon>
        <taxon>Pedobacter</taxon>
    </lineage>
</organism>
<evidence type="ECO:0000313" key="1">
    <source>
        <dbReference type="EMBL" id="MDR6785259.1"/>
    </source>
</evidence>
<name>A0ACC6L0Y0_9SPHI</name>
<dbReference type="Proteomes" id="UP001246858">
    <property type="component" value="Unassembled WGS sequence"/>
</dbReference>
<keyword evidence="2" id="KW-1185">Reference proteome</keyword>
<accession>A0ACC6L0Y0</accession>
<gene>
    <name evidence="1" type="ORF">J2X78_003833</name>
</gene>
<evidence type="ECO:0000313" key="2">
    <source>
        <dbReference type="Proteomes" id="UP001246858"/>
    </source>
</evidence>
<dbReference type="EMBL" id="JAVDTF010000003">
    <property type="protein sequence ID" value="MDR6785259.1"/>
    <property type="molecule type" value="Genomic_DNA"/>
</dbReference>
<sequence length="436" mass="50213">MKKNFLFMALLCLVFKQTAVAQVRELTVGDKFPDIEFNNLIRYSKSKLRISDFKGKLVILDFWSTGCGSCIAEMPEMGRLQKYFGNKIRILPINSIQPKSSSEEWVKTFKRWPKAMDSAWNTNPNLYKASSLPTILDTALYHYVKHLPGVSVKIWIDKEGIIRGITGPDYVNEKEIKNMLEGKFPKWRIFKKVEYDYEQPLVRIDSNSNPLPKQFYSIGSTHKDYVSSRDIYDVDTVKGTKRYLGINLSITGLYGKCYRKTGSVTPYESNVFVETSDSSRFFRMGRYYEEWWAGESYCFEKVAPINMPDSIFFLSMKQELDNQFGIQSRIENRKVNCLLLKAIGTEIRNNDKSSVGSLKQLIHDLNVNVLSGKKLIIADETLLAENGRKFNYPELSDYYDHMDLNKVNAALRVMGLSLEEAKRVVPVIVLKDLKSK</sequence>
<reference evidence="1" key="1">
    <citation type="submission" date="2023-07" db="EMBL/GenBank/DDBJ databases">
        <title>Sorghum-associated microbial communities from plants grown in Nebraska, USA.</title>
        <authorList>
            <person name="Schachtman D."/>
        </authorList>
    </citation>
    <scope>NUCLEOTIDE SEQUENCE</scope>
    <source>
        <strain evidence="1">2697</strain>
    </source>
</reference>
<protein>
    <submittedName>
        <fullName evidence="1">Thiol-disulfide isomerase/thioredoxin</fullName>
    </submittedName>
</protein>
<proteinExistence type="predicted"/>
<keyword evidence="1" id="KW-0413">Isomerase</keyword>